<feature type="region of interest" description="Disordered" evidence="1">
    <location>
        <begin position="1058"/>
        <end position="1103"/>
    </location>
</feature>
<keyword evidence="2" id="KW-0812">Transmembrane</keyword>
<dbReference type="CDD" id="cd23767">
    <property type="entry name" value="IQCD"/>
    <property type="match status" value="1"/>
</dbReference>
<dbReference type="SMART" id="SM00015">
    <property type="entry name" value="IQ"/>
    <property type="match status" value="1"/>
</dbReference>
<sequence>MALASTEISSLVVFVICALVLMAFIVIYVLFSSRIFAWSICKLAWYWKLKTLNEYLSIGSLTFSPLGGKILFRNVQYTTKNGSLHIIDGYIEIYWWFIIKSTWQKSKKESRFRCYLNGVEWLIYNNVSRYDQINSKKLNYNLSDSDGEDGARLHNDDRIHDTEDEGHRDIMEEDNIQKFFTWAKAVGVDIRRGCVAIGNSELPTSVRIAFRRAISTIYLDKPACNLDKYKLVADINFEYIKVMFIENTSIPQYNTPHFELSRKKVEEDIIKEVQKQFKSIFKNSNFDFMNELKTMASEKIEKQPEYVFNLKEIEKDKSANVDETKVCLCTKLRVSYYYEEGGIIPEEANSPLPPQTEYNEDRDHQSELAPPSHGVELHFDRFVDGAIVYGPWGDHQRALLQAFFFPPLYENAKYYRKTSGRQRRAEKFDVEFYFMEKTTWMFPFIRTPKTLREKKENRGNQEVLTMIFEKNSFLHWSGDMFASLTTNETVINIDFNFPGMTLITSNTKVAFGEAEIGKGHFILKNSAEWNGKREWIFNFEANKSMVYYTAEHIGFIMDIIRDWRNYPNQKPSTLLDFIPSVYTYNFYLYNSSLKMHTNELNIVEHPNDPVHNHFFCITYPLMTISFTAPGEIFSPSAVEYTFSVEIKGDPTKDPGVHMEYPANHPIFENSNDPSRKFLWGERAVVHGSYTVHEKIHADNVDCCMINIDLFNVNLLVNGYYINYLITMWFDHFTSERFWMTTAEFNSNGFKNDKSKQINNLQSTDLNSIPYSSNITEYVVNINIKRGKVYLPHSLYSSDECTQLMGEEFSMDIRYVPTSVDLCFSLGQMMAEIPMVFDERTRQSKKFVGCEGIRFNAQIPMGPNPDGLTWRRKLHFDIGALSGEITPSQIGNVVNFLLNFAYQWKLAYYPKPDIAFKKADFSKRQYSEEEFDEYVVWDIRVTFVSIFATISMANGLVQIDLDKGLEITYDTLNNGSSNSRFNLVVPTIHARAMHAREMGMKMDGDWIQVGELLTGLSVGMAKKTHDLREHYFRQQKFIQNMNGDGFDLQYNMERQHTLLNRSAGESGSSKKRSKRKNLSKRSIVKSSTEISETEASETDTDEFYDIADEDEEELEEEHERIFVAPKSIQEEMIHYENDNRKEISTDYIDHLICEDTSQTFEKESLDTRSQWNLISKSFPSMSTYSAYLNSYNCEVERESLVPISYTAKNFLDDKYPHHRMGMYSPFPEIRLLRHKQLDNSEHRDYLPLTSKYSRLNTKDFSGQFYSFTTGKDRENIQRILQIESQLNAQENVDIQHVNIEFLKNIDINLTPNVVPLLHNLVKYIILPDSTLHATADHIEKSQKIFKQEVPEELLNEKKVKPNWDKKRILFSGGVKCVNVNIIQTISVPNIIPESPLQGMVGTYSLKLFATDALAGCSVTLKYNDKKKSSELYSIEGFGKCLELGGVAQCLDMKKKFYKGVDTSELSHHFLQRCNLSSDAPVIAFVSIQDIHFQGKNNIKEENSQGRFTCTVGRQGSFNSGVTILVTHDIVVIGYSTVEVWRKVITDMVLNIKNYVRLRHVYDLLLLSQISKTSNNINSMNDDIGSIPVHGVLEKKQAIKHLHKAICALSLSEAKMMHRHIANHIHIKVDPKKEMRDIRNEYSELIEEESSIAPKQTTSASIELRTDISFHLQRLSITVHSTDYKTKISTNSIAKVEDILVRGKVEHGVYSLFESDYKHFEESKQKIREVSLILSINCKEFSIDVHSQTLILLTSALGVFLIVKNKPFIKNLREKERKKATDIKHKSQPMLEVPSKEDVSMSHSEMEHVEKDLPVSKVSIILKLHVFTNVHVEKAAARAWMDKGSYAELSIDKFSFSFNQPKQTEEQMLSITSESVDESARSTMKASEIASVMQHSGNISVNKILFQFNYSTPEKTSTPKKEFISLFDVTVSDIRLNEFMSKYQETLQLHVYFTFDKLLINFPFADVWSASSVQFRNFVKTWYEAVTRKPTLPPFNMEKEKSGTEPTKDKDAKTLSNFAIPSISVVADLNDVSAYFKLVNAFQMRYALSKLTLNFNQTPKLENNFMVHLFPNSFTLKSNNDEEFPPSNKWEGPNKSSSGMNEFKKQFLLPELIVSGSLKNQQEDDGSTKRILSMLIAIDYMENVVTSDLLNHVIVIQSAVAKEVNKIVDSLNINVEKEDLEKIKTELPKAKKNVSSLNLSLDVNVLFDGIRITALGPSTALVVDSGSIFVNANTLENMKLKATLKGLNINMIDTHNIKWANTRKFKDRYSDINECYQWAQFRTNLQIQNFLDTPLTGQSKNQESTSRNFTVDVFDTHLYLRPGCIEQGLFLFKDYKQSMKTLFEKLKESRQKYRSEALTSLIKTGEQYYSIYSHQIKEKVTNDADTFINSGVVRITNTTLSMPFGDNPYYGFLTNSGPTYRPPCCLQVIIPAIGFSTMSESEDDVSATLDTIISTGKDSVSSQRVATGKVLSVNIYLDEKPPRKSKQSFNMPSLAEYEVAKTKAKVEKIIMSLKLKVSKNEINGSGILHIPGPELRISPSLIRRALELGYDWFNPKRKLFATDVTNELPSQKPPETPRQGEGIKIRDLTRRKLNFLFTANIQPGVFTLAHNLTPSTIMRRKVTDDSAASVEEKLPSISVTALHKNPGTSANRSTTHVHVEVNWDGMKLMPKSMFFILETLHEFKLWIKEERKRRSNSCVVSLEELLSESDTSKPVAWMKMIKALLLIQRVYRGYRARKLYKKLKANKTERDNYLKKSVKKESKKREAVTLQSDSFSLQCRINPFKLELSCFPLAETATCLEFVAPFDIMMSRTLRSVQTGSTKGNAMYMNLFLSCPSTIIRCYHPLTPTPFIIVTVKGIIGNLGSGFGSYLRSDDTPVYSGTIHVKKISLEVSLPQMNHFFIMYTIWMDKYEEARNALKMVRGEIVASPKPTTLPVTLTSEEQEEKEQKRKKISMDEISLNSTSSKFGQLLISSFEIVSDMGPTLGKQKFVADEVSLFCKDKGRIQNETVRDPLHIGGYIGKLEGKLVGRLQGTIVMNGLVAGVNRSFKVGGPNPTYKGVTELSLIALPSLIDIELNSAKILNISLKTLSLHFCDVFDSNDGRMYHVETEINLPGAVVRLSKISASAFIYVFYKIKELASEKKRAALDTLQGSVSFFNFESKTSDNDETDDEEEQPYQIKSLTIQSPTKQFLSLVPMGDIVFKGANLRVYLYEKFSVENDKFVPNGDWLEFGMDDYQLKFKRKAHVEDKSVERSLTLFLAKVVLDRMAPLTKRSFILEVPGAHLTMNSVQTRALPDVISYTFKTKFPKAITVTTNLNEYTFLQGIVKLYKNEAKNELDEHQKSSNQSNAGTIISLTSPTLDEQTSSQKKSSNIFGISKRHFEGTVQLNPKVSVLGDLTPEVQTVLGWLGISESIIPQVTHEGVTDTLETILITCYRTSELMDKIFIEQEK</sequence>
<dbReference type="VEuPathDB" id="AmoebaDB:NfTy_081660"/>
<keyword evidence="4" id="KW-1185">Reference proteome</keyword>
<feature type="compositionally biased region" description="Basic residues" evidence="1">
    <location>
        <begin position="1068"/>
        <end position="1082"/>
    </location>
</feature>
<dbReference type="EMBL" id="VFQX01000074">
    <property type="protein sequence ID" value="KAF0971765.1"/>
    <property type="molecule type" value="Genomic_DNA"/>
</dbReference>
<dbReference type="Proteomes" id="UP000444721">
    <property type="component" value="Unassembled WGS sequence"/>
</dbReference>
<reference evidence="3 4" key="1">
    <citation type="journal article" date="2019" name="Sci. Rep.">
        <title>Nanopore sequencing improves the draft genome of the human pathogenic amoeba Naegleria fowleri.</title>
        <authorList>
            <person name="Liechti N."/>
            <person name="Schurch N."/>
            <person name="Bruggmann R."/>
            <person name="Wittwer M."/>
        </authorList>
    </citation>
    <scope>NUCLEOTIDE SEQUENCE [LARGE SCALE GENOMIC DNA]</scope>
    <source>
        <strain evidence="3 4">ATCC 30894</strain>
    </source>
</reference>
<dbReference type="PANTHER" id="PTHR32085:SF3">
    <property type="entry name" value="PROTEIN CSF1"/>
    <property type="match status" value="1"/>
</dbReference>
<keyword evidence="2" id="KW-0472">Membrane</keyword>
<dbReference type="OMA" id="HIANHIH"/>
<name>A0A6A5BCA1_NAEFO</name>
<accession>A0A6A5BCA1</accession>
<feature type="region of interest" description="Disordered" evidence="1">
    <location>
        <begin position="1777"/>
        <end position="1796"/>
    </location>
</feature>
<dbReference type="GO" id="GO:0006113">
    <property type="term" value="P:fermentation"/>
    <property type="evidence" value="ECO:0007669"/>
    <property type="project" value="InterPro"/>
</dbReference>
<proteinExistence type="predicted"/>
<dbReference type="GO" id="GO:0016020">
    <property type="term" value="C:membrane"/>
    <property type="evidence" value="ECO:0007669"/>
    <property type="project" value="InterPro"/>
</dbReference>
<gene>
    <name evidence="3" type="ORF">FDP41_009988</name>
</gene>
<evidence type="ECO:0000313" key="4">
    <source>
        <dbReference type="Proteomes" id="UP000444721"/>
    </source>
</evidence>
<evidence type="ECO:0000256" key="2">
    <source>
        <dbReference type="SAM" id="Phobius"/>
    </source>
</evidence>
<feature type="compositionally biased region" description="Acidic residues" evidence="1">
    <location>
        <begin position="1090"/>
        <end position="1103"/>
    </location>
</feature>
<evidence type="ECO:0008006" key="5">
    <source>
        <dbReference type="Google" id="ProtNLM"/>
    </source>
</evidence>
<dbReference type="OrthoDB" id="10051416at2759"/>
<dbReference type="PANTHER" id="PTHR32085">
    <property type="entry name" value="PROTEIN CSF1"/>
    <property type="match status" value="1"/>
</dbReference>
<dbReference type="RefSeq" id="XP_044556481.1">
    <property type="nucleotide sequence ID" value="XM_044714005.1"/>
</dbReference>
<dbReference type="GeneID" id="68117203"/>
<comment type="caution">
    <text evidence="3">The sequence shown here is derived from an EMBL/GenBank/DDBJ whole genome shotgun (WGS) entry which is preliminary data.</text>
</comment>
<evidence type="ECO:0000256" key="1">
    <source>
        <dbReference type="SAM" id="MobiDB-lite"/>
    </source>
</evidence>
<evidence type="ECO:0000313" key="3">
    <source>
        <dbReference type="EMBL" id="KAF0971765.1"/>
    </source>
</evidence>
<feature type="region of interest" description="Disordered" evidence="1">
    <location>
        <begin position="345"/>
        <end position="370"/>
    </location>
</feature>
<keyword evidence="2" id="KW-1133">Transmembrane helix</keyword>
<dbReference type="VEuPathDB" id="AmoebaDB:NF0043000"/>
<dbReference type="InterPro" id="IPR029636">
    <property type="entry name" value="Csf1"/>
</dbReference>
<protein>
    <recommendedName>
        <fullName evidence="5">Fragile site-associated protein C-terminal domain-containing protein</fullName>
    </recommendedName>
</protein>
<dbReference type="VEuPathDB" id="AmoebaDB:FDP41_009988"/>
<feature type="transmembrane region" description="Helical" evidence="2">
    <location>
        <begin position="12"/>
        <end position="31"/>
    </location>
</feature>
<dbReference type="InterPro" id="IPR000048">
    <property type="entry name" value="IQ_motif_EF-hand-BS"/>
</dbReference>
<organism evidence="3 4">
    <name type="scientific">Naegleria fowleri</name>
    <name type="common">Brain eating amoeba</name>
    <dbReference type="NCBI Taxonomy" id="5763"/>
    <lineage>
        <taxon>Eukaryota</taxon>
        <taxon>Discoba</taxon>
        <taxon>Heterolobosea</taxon>
        <taxon>Tetramitia</taxon>
        <taxon>Eutetramitia</taxon>
        <taxon>Vahlkampfiidae</taxon>
        <taxon>Naegleria</taxon>
    </lineage>
</organism>
<dbReference type="PROSITE" id="PS50096">
    <property type="entry name" value="IQ"/>
    <property type="match status" value="1"/>
</dbReference>